<dbReference type="OrthoDB" id="2588098at2759"/>
<comment type="caution">
    <text evidence="2">The sequence shown here is derived from an EMBL/GenBank/DDBJ whole genome shotgun (WGS) entry which is preliminary data.</text>
</comment>
<evidence type="ECO:0008006" key="4">
    <source>
        <dbReference type="Google" id="ProtNLM"/>
    </source>
</evidence>
<feature type="region of interest" description="Disordered" evidence="1">
    <location>
        <begin position="362"/>
        <end position="391"/>
    </location>
</feature>
<evidence type="ECO:0000313" key="2">
    <source>
        <dbReference type="EMBL" id="OJT12639.1"/>
    </source>
</evidence>
<name>A0A1M2VYF0_TRAPU</name>
<gene>
    <name evidence="2" type="ORF">TRAPUB_10805</name>
</gene>
<proteinExistence type="predicted"/>
<sequence length="405" mass="46044">MGQGWMFYNVSKLQFVLPEGPYQSGYMFYHKQPFLVRSLTSPYSVPELAKYLANPPPPGPIAKKGLLSLPDELLDMIMMHDDLAIFDRVYLAITCKKLLATAVRSHLFEYCRDNHAAGWAGCRIVCLGSYARLEEVPETLFRPDLKARIRANLEQRGLGSETSYAGIDSICLDDATERGALYHGLHPDEHRPYATKLPMADRRLFVAAWGMTYPARDDWALFNTTKREYVRAGALAELCGKPDDVQPFLRSCAIDLGTALCTRFCYSSRSDSGNVLSDKPVGLDHGKWVGDRFVISTLERAKKLDEWKDVTDEVIADIKTVYESKYEEAWEKLPASRKHYDHPRGDWFYLWDDAKVMDQLLRDPRPSPSPQTKPLLGTVTRRPPRKTQIKSTSSSIVLRRRCVSL</sequence>
<dbReference type="Proteomes" id="UP000184267">
    <property type="component" value="Unassembled WGS sequence"/>
</dbReference>
<evidence type="ECO:0000313" key="3">
    <source>
        <dbReference type="Proteomes" id="UP000184267"/>
    </source>
</evidence>
<evidence type="ECO:0000256" key="1">
    <source>
        <dbReference type="SAM" id="MobiDB-lite"/>
    </source>
</evidence>
<dbReference type="EMBL" id="MNAD01000473">
    <property type="protein sequence ID" value="OJT12639.1"/>
    <property type="molecule type" value="Genomic_DNA"/>
</dbReference>
<accession>A0A1M2VYF0</accession>
<reference evidence="2 3" key="1">
    <citation type="submission" date="2016-10" db="EMBL/GenBank/DDBJ databases">
        <title>Genome sequence of the basidiomycete white-rot fungus Trametes pubescens.</title>
        <authorList>
            <person name="Makela M.R."/>
            <person name="Granchi Z."/>
            <person name="Peng M."/>
            <person name="De Vries R.P."/>
            <person name="Grigoriev I."/>
            <person name="Riley R."/>
            <person name="Hilden K."/>
        </authorList>
    </citation>
    <scope>NUCLEOTIDE SEQUENCE [LARGE SCALE GENOMIC DNA]</scope>
    <source>
        <strain evidence="2 3">FBCC735</strain>
    </source>
</reference>
<dbReference type="AlphaFoldDB" id="A0A1M2VYF0"/>
<keyword evidence="3" id="KW-1185">Reference proteome</keyword>
<dbReference type="OMA" id="WAGCRIV"/>
<organism evidence="2 3">
    <name type="scientific">Trametes pubescens</name>
    <name type="common">White-rot fungus</name>
    <dbReference type="NCBI Taxonomy" id="154538"/>
    <lineage>
        <taxon>Eukaryota</taxon>
        <taxon>Fungi</taxon>
        <taxon>Dikarya</taxon>
        <taxon>Basidiomycota</taxon>
        <taxon>Agaricomycotina</taxon>
        <taxon>Agaricomycetes</taxon>
        <taxon>Polyporales</taxon>
        <taxon>Polyporaceae</taxon>
        <taxon>Trametes</taxon>
    </lineage>
</organism>
<protein>
    <recommendedName>
        <fullName evidence="4">F-box domain-containing protein</fullName>
    </recommendedName>
</protein>